<keyword evidence="4" id="KW-1185">Reference proteome</keyword>
<name>A0A7W9GVY2_9ACTN</name>
<sequence length="304" mass="31817">MIHQHPLAYLIGLEGVALLRAFAGEYDEEFVTARLAEIRALLDPAGELGSGGAARPLTSVEAYGSWAPSYDQPGNQLLDIEAGLVHPLLDALPVGVALDAACGTGRHAAYLAELGHTVIGVDSSLDMLAVARTKVPSGSFLDGSLEALPVPDDAVDVVVCALALTHVPDLRPVFAEFARVLRPGGSLVVSDPHGPVIGVGLPIVVRGADGAPGYLPNRSRSAAEYLAAALPLGFEVRHCEEPVRRPPFVDPEGVPRGAVTPVPPLRPSGTPPDIWSLHRFAPDATNAAYEGGPLAIVWRFELTS</sequence>
<comment type="caution">
    <text evidence="3">The sequence shown here is derived from an EMBL/GenBank/DDBJ whole genome shotgun (WGS) entry which is preliminary data.</text>
</comment>
<protein>
    <submittedName>
        <fullName evidence="3">SAM-dependent methyltransferase</fullName>
    </submittedName>
</protein>
<dbReference type="InterPro" id="IPR050508">
    <property type="entry name" value="Methyltransf_Superfamily"/>
</dbReference>
<reference evidence="3 4" key="1">
    <citation type="submission" date="2020-08" db="EMBL/GenBank/DDBJ databases">
        <title>Sequencing the genomes of 1000 actinobacteria strains.</title>
        <authorList>
            <person name="Klenk H.-P."/>
        </authorList>
    </citation>
    <scope>NUCLEOTIDE SEQUENCE [LARGE SCALE GENOMIC DNA]</scope>
    <source>
        <strain evidence="3 4">DSM 102122</strain>
    </source>
</reference>
<evidence type="ECO:0000259" key="2">
    <source>
        <dbReference type="Pfam" id="PF08241"/>
    </source>
</evidence>
<keyword evidence="3" id="KW-0808">Transferase</keyword>
<dbReference type="Pfam" id="PF08241">
    <property type="entry name" value="Methyltransf_11"/>
    <property type="match status" value="1"/>
</dbReference>
<keyword evidence="3" id="KW-0489">Methyltransferase</keyword>
<evidence type="ECO:0000313" key="3">
    <source>
        <dbReference type="EMBL" id="MBB5790733.1"/>
    </source>
</evidence>
<dbReference type="EMBL" id="JACHMM010000001">
    <property type="protein sequence ID" value="MBB5790733.1"/>
    <property type="molecule type" value="Genomic_DNA"/>
</dbReference>
<dbReference type="SUPFAM" id="SSF53335">
    <property type="entry name" value="S-adenosyl-L-methionine-dependent methyltransferases"/>
    <property type="match status" value="1"/>
</dbReference>
<dbReference type="CDD" id="cd02440">
    <property type="entry name" value="AdoMet_MTases"/>
    <property type="match status" value="1"/>
</dbReference>
<gene>
    <name evidence="3" type="ORF">HD601_005308</name>
</gene>
<dbReference type="PANTHER" id="PTHR42912">
    <property type="entry name" value="METHYLTRANSFERASE"/>
    <property type="match status" value="1"/>
</dbReference>
<organism evidence="3 4">
    <name type="scientific">Jiangella mangrovi</name>
    <dbReference type="NCBI Taxonomy" id="1524084"/>
    <lineage>
        <taxon>Bacteria</taxon>
        <taxon>Bacillati</taxon>
        <taxon>Actinomycetota</taxon>
        <taxon>Actinomycetes</taxon>
        <taxon>Jiangellales</taxon>
        <taxon>Jiangellaceae</taxon>
        <taxon>Jiangella</taxon>
    </lineage>
</organism>
<evidence type="ECO:0000313" key="4">
    <source>
        <dbReference type="Proteomes" id="UP000542813"/>
    </source>
</evidence>
<dbReference type="AlphaFoldDB" id="A0A7W9GVY2"/>
<proteinExistence type="predicted"/>
<dbReference type="GO" id="GO:0008757">
    <property type="term" value="F:S-adenosylmethionine-dependent methyltransferase activity"/>
    <property type="evidence" value="ECO:0007669"/>
    <property type="project" value="InterPro"/>
</dbReference>
<accession>A0A7W9GVY2</accession>
<dbReference type="InterPro" id="IPR013216">
    <property type="entry name" value="Methyltransf_11"/>
</dbReference>
<feature type="domain" description="Methyltransferase type 11" evidence="2">
    <location>
        <begin position="98"/>
        <end position="189"/>
    </location>
</feature>
<dbReference type="RefSeq" id="WP_184827019.1">
    <property type="nucleotide sequence ID" value="NZ_JACHMM010000001.1"/>
</dbReference>
<evidence type="ECO:0000256" key="1">
    <source>
        <dbReference type="SAM" id="MobiDB-lite"/>
    </source>
</evidence>
<dbReference type="Proteomes" id="UP000542813">
    <property type="component" value="Unassembled WGS sequence"/>
</dbReference>
<feature type="region of interest" description="Disordered" evidence="1">
    <location>
        <begin position="247"/>
        <end position="267"/>
    </location>
</feature>
<dbReference type="GO" id="GO:0032259">
    <property type="term" value="P:methylation"/>
    <property type="evidence" value="ECO:0007669"/>
    <property type="project" value="UniProtKB-KW"/>
</dbReference>
<dbReference type="Gene3D" id="3.40.50.150">
    <property type="entry name" value="Vaccinia Virus protein VP39"/>
    <property type="match status" value="1"/>
</dbReference>
<dbReference type="InterPro" id="IPR029063">
    <property type="entry name" value="SAM-dependent_MTases_sf"/>
</dbReference>